<proteinExistence type="predicted"/>
<dbReference type="VEuPathDB" id="FungiDB:I302_01328"/>
<dbReference type="EMBL" id="KI894018">
    <property type="protein sequence ID" value="OCF29815.1"/>
    <property type="molecule type" value="Genomic_DNA"/>
</dbReference>
<gene>
    <name evidence="2" type="ORF">I302_01328</name>
    <name evidence="3" type="ORF">I302_102639</name>
</gene>
<dbReference type="AlphaFoldDB" id="A0A1B9GFW0"/>
<evidence type="ECO:0000313" key="4">
    <source>
        <dbReference type="Proteomes" id="UP000092730"/>
    </source>
</evidence>
<evidence type="ECO:0000313" key="3">
    <source>
        <dbReference type="EMBL" id="WVW80653.1"/>
    </source>
</evidence>
<reference evidence="3" key="4">
    <citation type="submission" date="2024-02" db="EMBL/GenBank/DDBJ databases">
        <title>Comparative genomics of Cryptococcus and Kwoniella reveals pathogenesis evolution and contrasting modes of karyotype evolution via chromosome fusion or intercentromeric recombination.</title>
        <authorList>
            <person name="Coelho M.A."/>
            <person name="David-Palma M."/>
            <person name="Shea T."/>
            <person name="Bowers K."/>
            <person name="McGinley-Smith S."/>
            <person name="Mohammad A.W."/>
            <person name="Gnirke A."/>
            <person name="Yurkov A.M."/>
            <person name="Nowrousian M."/>
            <person name="Sun S."/>
            <person name="Cuomo C.A."/>
            <person name="Heitman J."/>
        </authorList>
    </citation>
    <scope>NUCLEOTIDE SEQUENCE</scope>
    <source>
        <strain evidence="3">CBS 10118</strain>
    </source>
</reference>
<dbReference type="Proteomes" id="UP000092730">
    <property type="component" value="Chromosome 1"/>
</dbReference>
<dbReference type="KEGG" id="kbi:30205727"/>
<name>A0A1B9GFW0_9TREE</name>
<evidence type="ECO:0000313" key="2">
    <source>
        <dbReference type="EMBL" id="OCF29815.1"/>
    </source>
</evidence>
<dbReference type="RefSeq" id="XP_019050885.1">
    <property type="nucleotide sequence ID" value="XM_019188007.1"/>
</dbReference>
<dbReference type="GeneID" id="30205727"/>
<dbReference type="EMBL" id="CP144541">
    <property type="protein sequence ID" value="WVW80653.1"/>
    <property type="molecule type" value="Genomic_DNA"/>
</dbReference>
<organism evidence="2">
    <name type="scientific">Kwoniella bestiolae CBS 10118</name>
    <dbReference type="NCBI Taxonomy" id="1296100"/>
    <lineage>
        <taxon>Eukaryota</taxon>
        <taxon>Fungi</taxon>
        <taxon>Dikarya</taxon>
        <taxon>Basidiomycota</taxon>
        <taxon>Agaricomycotina</taxon>
        <taxon>Tremellomycetes</taxon>
        <taxon>Tremellales</taxon>
        <taxon>Cryptococcaceae</taxon>
        <taxon>Kwoniella</taxon>
    </lineage>
</organism>
<sequence>MEELAEQLRGDPGVAGYNHFLARAQSRGFYQARVQGLHTLDIIHPITYDTTVNYVATTGRASSDVRPLTSKVDPPRINHLYHLHEARIYLDSERAFKDYLKTATDLGELYMYKYQRDDLDTGGSQDVDTLKARIDSQFHACAHHAESLINDSRHPCGNHAARWYRTKCSRESRAVPTPSCHLHRPGTETDHTGNTPLEVLDSIWELVRERMTRNQPMTKAEKVELTGFRASHPSLFSSLA</sequence>
<protein>
    <submittedName>
        <fullName evidence="2">Uncharacterized protein</fullName>
    </submittedName>
</protein>
<accession>A0A1B9GFW0</accession>
<reference evidence="2" key="3">
    <citation type="submission" date="2014-01" db="EMBL/GenBank/DDBJ databases">
        <title>Evolution of pathogenesis and genome organization in the Tremellales.</title>
        <authorList>
            <person name="Cuomo C."/>
            <person name="Litvintseva A."/>
            <person name="Heitman J."/>
            <person name="Chen Y."/>
            <person name="Sun S."/>
            <person name="Springer D."/>
            <person name="Dromer F."/>
            <person name="Young S."/>
            <person name="Zeng Q."/>
            <person name="Chapman S."/>
            <person name="Gujja S."/>
            <person name="Saif S."/>
            <person name="Birren B."/>
        </authorList>
    </citation>
    <scope>NUCLEOTIDE SEQUENCE</scope>
    <source>
        <strain evidence="2">CBS 10118</strain>
    </source>
</reference>
<keyword evidence="4" id="KW-1185">Reference proteome</keyword>
<reference evidence="3" key="2">
    <citation type="submission" date="2013-07" db="EMBL/GenBank/DDBJ databases">
        <authorList>
            <consortium name="The Broad Institute Genome Sequencing Platform"/>
            <person name="Cuomo C."/>
            <person name="Litvintseva A."/>
            <person name="Chen Y."/>
            <person name="Heitman J."/>
            <person name="Sun S."/>
            <person name="Springer D."/>
            <person name="Dromer F."/>
            <person name="Young S.K."/>
            <person name="Zeng Q."/>
            <person name="Gargeya S."/>
            <person name="Fitzgerald M."/>
            <person name="Abouelleil A."/>
            <person name="Alvarado L."/>
            <person name="Berlin A.M."/>
            <person name="Chapman S.B."/>
            <person name="Dewar J."/>
            <person name="Goldberg J."/>
            <person name="Griggs A."/>
            <person name="Gujja S."/>
            <person name="Hansen M."/>
            <person name="Howarth C."/>
            <person name="Imamovic A."/>
            <person name="Larimer J."/>
            <person name="McCowan C."/>
            <person name="Murphy C."/>
            <person name="Pearson M."/>
            <person name="Priest M."/>
            <person name="Roberts A."/>
            <person name="Saif S."/>
            <person name="Shea T."/>
            <person name="Sykes S."/>
            <person name="Wortman J."/>
            <person name="Nusbaum C."/>
            <person name="Birren B."/>
        </authorList>
    </citation>
    <scope>NUCLEOTIDE SEQUENCE</scope>
    <source>
        <strain evidence="3">CBS 10118</strain>
    </source>
</reference>
<evidence type="ECO:0000256" key="1">
    <source>
        <dbReference type="SAM" id="MobiDB-lite"/>
    </source>
</evidence>
<feature type="region of interest" description="Disordered" evidence="1">
    <location>
        <begin position="175"/>
        <end position="195"/>
    </location>
</feature>
<reference evidence="2" key="1">
    <citation type="submission" date="2013-07" db="EMBL/GenBank/DDBJ databases">
        <title>The Genome Sequence of Cryptococcus bestiolae CBS10118.</title>
        <authorList>
            <consortium name="The Broad Institute Genome Sequencing Platform"/>
            <person name="Cuomo C."/>
            <person name="Litvintseva A."/>
            <person name="Chen Y."/>
            <person name="Heitman J."/>
            <person name="Sun S."/>
            <person name="Springer D."/>
            <person name="Dromer F."/>
            <person name="Young S.K."/>
            <person name="Zeng Q."/>
            <person name="Gargeya S."/>
            <person name="Fitzgerald M."/>
            <person name="Abouelleil A."/>
            <person name="Alvarado L."/>
            <person name="Berlin A.M."/>
            <person name="Chapman S.B."/>
            <person name="Dewar J."/>
            <person name="Goldberg J."/>
            <person name="Griggs A."/>
            <person name="Gujja S."/>
            <person name="Hansen M."/>
            <person name="Howarth C."/>
            <person name="Imamovic A."/>
            <person name="Larimer J."/>
            <person name="McCowan C."/>
            <person name="Murphy C."/>
            <person name="Pearson M."/>
            <person name="Priest M."/>
            <person name="Roberts A."/>
            <person name="Saif S."/>
            <person name="Shea T."/>
            <person name="Sykes S."/>
            <person name="Wortman J."/>
            <person name="Nusbaum C."/>
            <person name="Birren B."/>
        </authorList>
    </citation>
    <scope>NUCLEOTIDE SEQUENCE [LARGE SCALE GENOMIC DNA]</scope>
    <source>
        <strain evidence="2">CBS 10118</strain>
    </source>
</reference>